<dbReference type="Pfam" id="PF12798">
    <property type="entry name" value="Fer4_3"/>
    <property type="match status" value="1"/>
</dbReference>
<evidence type="ECO:0000256" key="2">
    <source>
        <dbReference type="ARBA" id="ARBA00022485"/>
    </source>
</evidence>
<evidence type="ECO:0000256" key="3">
    <source>
        <dbReference type="ARBA" id="ARBA00022723"/>
    </source>
</evidence>
<keyword evidence="6" id="KW-0411">Iron-sulfur</keyword>
<evidence type="ECO:0000256" key="5">
    <source>
        <dbReference type="ARBA" id="ARBA00023004"/>
    </source>
</evidence>
<reference evidence="9" key="1">
    <citation type="journal article" date="2014" name="Front. Microbiol.">
        <title>High frequency of phylogenetically diverse reductive dehalogenase-homologous genes in deep subseafloor sedimentary metagenomes.</title>
        <authorList>
            <person name="Kawai M."/>
            <person name="Futagami T."/>
            <person name="Toyoda A."/>
            <person name="Takaki Y."/>
            <person name="Nishi S."/>
            <person name="Hori S."/>
            <person name="Arai W."/>
            <person name="Tsubouchi T."/>
            <person name="Morono Y."/>
            <person name="Uchiyama I."/>
            <person name="Ito T."/>
            <person name="Fujiyama A."/>
            <person name="Inagaki F."/>
            <person name="Takami H."/>
        </authorList>
    </citation>
    <scope>NUCLEOTIDE SEQUENCE</scope>
    <source>
        <strain evidence="9">Expedition CK06-06</strain>
    </source>
</reference>
<dbReference type="InterPro" id="IPR051684">
    <property type="entry name" value="Electron_Trans/Redox"/>
</dbReference>
<keyword evidence="7" id="KW-0812">Transmembrane</keyword>
<dbReference type="Pfam" id="PF12801">
    <property type="entry name" value="Fer4_5"/>
    <property type="match status" value="1"/>
</dbReference>
<evidence type="ECO:0000256" key="1">
    <source>
        <dbReference type="ARBA" id="ARBA00022448"/>
    </source>
</evidence>
<dbReference type="InterPro" id="IPR017896">
    <property type="entry name" value="4Fe4S_Fe-S-bd"/>
</dbReference>
<dbReference type="GO" id="GO:0005886">
    <property type="term" value="C:plasma membrane"/>
    <property type="evidence" value="ECO:0007669"/>
    <property type="project" value="TreeGrafter"/>
</dbReference>
<keyword evidence="4" id="KW-0249">Electron transport</keyword>
<keyword evidence="1" id="KW-0813">Transport</keyword>
<dbReference type="AlphaFoldDB" id="X0W370"/>
<feature type="non-terminal residue" evidence="9">
    <location>
        <position position="227"/>
    </location>
</feature>
<gene>
    <name evidence="9" type="ORF">S01H1_51700</name>
</gene>
<feature type="domain" description="4Fe-4S ferredoxin-type" evidence="8">
    <location>
        <begin position="39"/>
        <end position="68"/>
    </location>
</feature>
<dbReference type="Pfam" id="PF12837">
    <property type="entry name" value="Fer4_6"/>
    <property type="match status" value="1"/>
</dbReference>
<comment type="caution">
    <text evidence="9">The sequence shown here is derived from an EMBL/GenBank/DDBJ whole genome shotgun (WGS) entry which is preliminary data.</text>
</comment>
<keyword evidence="2" id="KW-0004">4Fe-4S</keyword>
<dbReference type="GO" id="GO:0051539">
    <property type="term" value="F:4 iron, 4 sulfur cluster binding"/>
    <property type="evidence" value="ECO:0007669"/>
    <property type="project" value="UniProtKB-KW"/>
</dbReference>
<evidence type="ECO:0000259" key="8">
    <source>
        <dbReference type="PROSITE" id="PS51379"/>
    </source>
</evidence>
<keyword evidence="7" id="KW-0472">Membrane</keyword>
<evidence type="ECO:0000256" key="6">
    <source>
        <dbReference type="ARBA" id="ARBA00023014"/>
    </source>
</evidence>
<name>X0W370_9ZZZZ</name>
<evidence type="ECO:0000313" key="9">
    <source>
        <dbReference type="EMBL" id="GAG25264.1"/>
    </source>
</evidence>
<dbReference type="SUPFAM" id="SSF54862">
    <property type="entry name" value="4Fe-4S ferredoxins"/>
    <property type="match status" value="1"/>
</dbReference>
<dbReference type="PANTHER" id="PTHR30176">
    <property type="entry name" value="FERREDOXIN-TYPE PROTEIN NAPH"/>
    <property type="match status" value="1"/>
</dbReference>
<keyword evidence="5" id="KW-0408">Iron</keyword>
<dbReference type="PROSITE" id="PS51379">
    <property type="entry name" value="4FE4S_FER_2"/>
    <property type="match status" value="2"/>
</dbReference>
<feature type="transmembrane region" description="Helical" evidence="7">
    <location>
        <begin position="159"/>
        <end position="179"/>
    </location>
</feature>
<keyword evidence="3" id="KW-0479">Metal-binding</keyword>
<proteinExistence type="predicted"/>
<evidence type="ECO:0000256" key="7">
    <source>
        <dbReference type="SAM" id="Phobius"/>
    </source>
</evidence>
<evidence type="ECO:0000256" key="4">
    <source>
        <dbReference type="ARBA" id="ARBA00022982"/>
    </source>
</evidence>
<keyword evidence="7" id="KW-1133">Transmembrane helix</keyword>
<dbReference type="GO" id="GO:0046872">
    <property type="term" value="F:metal ion binding"/>
    <property type="evidence" value="ECO:0007669"/>
    <property type="project" value="UniProtKB-KW"/>
</dbReference>
<feature type="transmembrane region" description="Helical" evidence="7">
    <location>
        <begin position="82"/>
        <end position="103"/>
    </location>
</feature>
<sequence length="227" mass="25150">MLILGGCFLVVGLFVGRPYCRYLCPYGALLGLLSKVSKWHVDIPPDECIQCRLCEEVCPYGAIREPTVDQSADQRLKGRRRLAGLILLLPVLVAAGVVLGRGLKVPLSRLHPTVRLADRVRLEETGKVSGTIDASEAFRNSGRKVEDLYLDAIRQTKRFSTAGGWLGAWVGLVIGLKLIHLSVRRRRTDYQPDRTNCVSCGRCFWYCPNEQARLGLIADVAATRGKT</sequence>
<dbReference type="Gene3D" id="3.30.70.20">
    <property type="match status" value="1"/>
</dbReference>
<dbReference type="EMBL" id="BARS01033377">
    <property type="protein sequence ID" value="GAG25264.1"/>
    <property type="molecule type" value="Genomic_DNA"/>
</dbReference>
<feature type="domain" description="4Fe-4S ferredoxin-type" evidence="8">
    <location>
        <begin position="188"/>
        <end position="217"/>
    </location>
</feature>
<accession>X0W370</accession>
<organism evidence="9">
    <name type="scientific">marine sediment metagenome</name>
    <dbReference type="NCBI Taxonomy" id="412755"/>
    <lineage>
        <taxon>unclassified sequences</taxon>
        <taxon>metagenomes</taxon>
        <taxon>ecological metagenomes</taxon>
    </lineage>
</organism>
<dbReference type="InterPro" id="IPR017900">
    <property type="entry name" value="4Fe4S_Fe_S_CS"/>
</dbReference>
<dbReference type="PROSITE" id="PS00198">
    <property type="entry name" value="4FE4S_FER_1"/>
    <property type="match status" value="2"/>
</dbReference>
<dbReference type="PANTHER" id="PTHR30176:SF3">
    <property type="entry name" value="FERREDOXIN-TYPE PROTEIN NAPH"/>
    <property type="match status" value="1"/>
</dbReference>
<protein>
    <recommendedName>
        <fullName evidence="8">4Fe-4S ferredoxin-type domain-containing protein</fullName>
    </recommendedName>
</protein>
<dbReference type="SUPFAM" id="SSF46548">
    <property type="entry name" value="alpha-helical ferredoxin"/>
    <property type="match status" value="1"/>
</dbReference>